<evidence type="ECO:0000259" key="14">
    <source>
        <dbReference type="Pfam" id="PF18524"/>
    </source>
</evidence>
<dbReference type="Pfam" id="PF18671">
    <property type="entry name" value="4HPAD_g_N"/>
    <property type="match status" value="1"/>
</dbReference>
<comment type="cofactor">
    <cofactor evidence="3">
        <name>[4Fe-4S] cluster</name>
        <dbReference type="ChEBI" id="CHEBI:49883"/>
    </cofactor>
</comment>
<dbReference type="InterPro" id="IPR053727">
    <property type="entry name" value="HPA_decarboxylase_ss_sf"/>
</dbReference>
<evidence type="ECO:0000256" key="3">
    <source>
        <dbReference type="ARBA" id="ARBA00001966"/>
    </source>
</evidence>
<evidence type="ECO:0000256" key="13">
    <source>
        <dbReference type="ARBA" id="ARBA00032959"/>
    </source>
</evidence>
<dbReference type="GO" id="GO:0043722">
    <property type="term" value="F:4-hydroxyphenylacetate decarboxylase activity"/>
    <property type="evidence" value="ECO:0007669"/>
    <property type="project" value="UniProtKB-EC"/>
</dbReference>
<comment type="similarity">
    <text evidence="4">Belongs to the HPA decarboxylase small subunit family.</text>
</comment>
<dbReference type="InterPro" id="IPR041125">
    <property type="entry name" value="4HPAD_g_N"/>
</dbReference>
<evidence type="ECO:0000256" key="9">
    <source>
        <dbReference type="ARBA" id="ARBA00023004"/>
    </source>
</evidence>
<evidence type="ECO:0000256" key="5">
    <source>
        <dbReference type="ARBA" id="ARBA00012283"/>
    </source>
</evidence>
<evidence type="ECO:0000259" key="15">
    <source>
        <dbReference type="Pfam" id="PF18671"/>
    </source>
</evidence>
<feature type="domain" description="4-hydroxyphenylacetate decarboxylase small gamma subunit N-terminal" evidence="15">
    <location>
        <begin position="1"/>
        <end position="30"/>
    </location>
</feature>
<evidence type="ECO:0000313" key="17">
    <source>
        <dbReference type="Proteomes" id="UP001082703"/>
    </source>
</evidence>
<keyword evidence="8" id="KW-0479">Metal-binding</keyword>
<evidence type="ECO:0000256" key="11">
    <source>
        <dbReference type="ARBA" id="ARBA00023239"/>
    </source>
</evidence>
<dbReference type="EMBL" id="JAPOHA010000002">
    <property type="protein sequence ID" value="MCY1712971.1"/>
    <property type="molecule type" value="Genomic_DNA"/>
</dbReference>
<dbReference type="InterPro" id="IPR040923">
    <property type="entry name" value="HpdC_C"/>
</dbReference>
<evidence type="ECO:0000256" key="7">
    <source>
        <dbReference type="ARBA" id="ARBA00022485"/>
    </source>
</evidence>
<evidence type="ECO:0000256" key="6">
    <source>
        <dbReference type="ARBA" id="ARBA00013463"/>
    </source>
</evidence>
<gene>
    <name evidence="16" type="primary">hpdC</name>
    <name evidence="16" type="ORF">OUY18_01705</name>
</gene>
<evidence type="ECO:0000256" key="2">
    <source>
        <dbReference type="ARBA" id="ARBA00001088"/>
    </source>
</evidence>
<keyword evidence="7" id="KW-0004">4Fe-4S</keyword>
<evidence type="ECO:0000256" key="10">
    <source>
        <dbReference type="ARBA" id="ARBA00023014"/>
    </source>
</evidence>
<feature type="domain" description="4-hydroxyphenylacetate decarboxylase small gamma subunit C-terminal" evidence="14">
    <location>
        <begin position="44"/>
        <end position="81"/>
    </location>
</feature>
<comment type="caution">
    <text evidence="16">The sequence shown here is derived from an EMBL/GenBank/DDBJ whole genome shotgun (WGS) entry which is preliminary data.</text>
</comment>
<evidence type="ECO:0000256" key="12">
    <source>
        <dbReference type="ARBA" id="ARBA00029987"/>
    </source>
</evidence>
<dbReference type="Proteomes" id="UP001082703">
    <property type="component" value="Unassembled WGS sequence"/>
</dbReference>
<accession>A0ABT4BQ00</accession>
<dbReference type="NCBIfam" id="NF033716">
    <property type="entry name" value="glycyl_HPDL_Sma"/>
    <property type="match status" value="1"/>
</dbReference>
<sequence>MRHYDCKNYINLDCEKGMCARCKAVVPIDGKGSEACPAFKPVERCENCKNFSEPDKYGIGKCTGLEKENWAYSTMCACTCTGYKAR</sequence>
<name>A0ABT4BQ00_9FIRM</name>
<reference evidence="16 17" key="1">
    <citation type="submission" date="2022-11" db="EMBL/GenBank/DDBJ databases">
        <authorList>
            <person name="Caiyu Z."/>
        </authorList>
    </citation>
    <scope>NUCLEOTIDE SEQUENCE [LARGE SCALE GENOMIC DNA]</scope>
    <source>
        <strain evidence="16 17">YR-4</strain>
    </source>
</reference>
<dbReference type="Pfam" id="PF18524">
    <property type="entry name" value="HPIP_like"/>
    <property type="match status" value="1"/>
</dbReference>
<evidence type="ECO:0000256" key="1">
    <source>
        <dbReference type="ARBA" id="ARBA00000127"/>
    </source>
</evidence>
<dbReference type="RefSeq" id="WP_268056983.1">
    <property type="nucleotide sequence ID" value="NZ_JAPOHA010000002.1"/>
</dbReference>
<comment type="catalytic activity">
    <reaction evidence="1">
        <text>4-hydroxyphenylacetate + H(+) = 4-methylphenol + CO2</text>
        <dbReference type="Rhea" id="RHEA:22732"/>
        <dbReference type="ChEBI" id="CHEBI:15378"/>
        <dbReference type="ChEBI" id="CHEBI:16526"/>
        <dbReference type="ChEBI" id="CHEBI:17847"/>
        <dbReference type="ChEBI" id="CHEBI:48999"/>
        <dbReference type="EC" id="4.1.1.83"/>
    </reaction>
    <physiologicalReaction direction="left-to-right" evidence="1">
        <dbReference type="Rhea" id="RHEA:22733"/>
    </physiologicalReaction>
</comment>
<keyword evidence="11 16" id="KW-0456">Lyase</keyword>
<dbReference type="EC" id="4.1.1.83" evidence="5"/>
<organism evidence="16 17">
    <name type="scientific">Caproiciproducens galactitolivorans</name>
    <dbReference type="NCBI Taxonomy" id="642589"/>
    <lineage>
        <taxon>Bacteria</taxon>
        <taxon>Bacillati</taxon>
        <taxon>Bacillota</taxon>
        <taxon>Clostridia</taxon>
        <taxon>Eubacteriales</taxon>
        <taxon>Acutalibacteraceae</taxon>
        <taxon>Caproiciproducens</taxon>
    </lineage>
</organism>
<keyword evidence="9" id="KW-0408">Iron</keyword>
<evidence type="ECO:0000256" key="4">
    <source>
        <dbReference type="ARBA" id="ARBA00008904"/>
    </source>
</evidence>
<keyword evidence="10" id="KW-0411">Iron-sulfur</keyword>
<comment type="catalytic activity">
    <reaction evidence="2">
        <text>3,4-dihydroxyphenylacetate + H(+) = 4-methylcatechol + CO2</text>
        <dbReference type="Rhea" id="RHEA:62556"/>
        <dbReference type="ChEBI" id="CHEBI:15378"/>
        <dbReference type="ChEBI" id="CHEBI:16526"/>
        <dbReference type="ChEBI" id="CHEBI:17254"/>
        <dbReference type="ChEBI" id="CHEBI:17612"/>
        <dbReference type="EC" id="4.1.1.83"/>
    </reaction>
    <physiologicalReaction direction="left-to-right" evidence="2">
        <dbReference type="Rhea" id="RHEA:62557"/>
    </physiologicalReaction>
</comment>
<dbReference type="Gene3D" id="2.20.70.100">
    <property type="match status" value="2"/>
</dbReference>
<protein>
    <recommendedName>
        <fullName evidence="6">4-hydroxyphenylacetate decarboxylase small subunit</fullName>
        <ecNumber evidence="5">4.1.1.83</ecNumber>
    </recommendedName>
    <alternativeName>
        <fullName evidence="12">4-hydroxyphenylacetate decarboxylase gamma subunit</fullName>
    </alternativeName>
    <alternativeName>
        <fullName evidence="13">p-hydroxyphenylacetate decarboxylase small subunit</fullName>
    </alternativeName>
</protein>
<evidence type="ECO:0000256" key="8">
    <source>
        <dbReference type="ARBA" id="ARBA00022723"/>
    </source>
</evidence>
<keyword evidence="17" id="KW-1185">Reference proteome</keyword>
<evidence type="ECO:0000313" key="16">
    <source>
        <dbReference type="EMBL" id="MCY1712971.1"/>
    </source>
</evidence>
<proteinExistence type="inferred from homology"/>